<evidence type="ECO:0000313" key="3">
    <source>
        <dbReference type="Proteomes" id="UP000279833"/>
    </source>
</evidence>
<organism evidence="4">
    <name type="scientific">Schistosoma curassoni</name>
    <dbReference type="NCBI Taxonomy" id="6186"/>
    <lineage>
        <taxon>Eukaryota</taxon>
        <taxon>Metazoa</taxon>
        <taxon>Spiralia</taxon>
        <taxon>Lophotrochozoa</taxon>
        <taxon>Platyhelminthes</taxon>
        <taxon>Trematoda</taxon>
        <taxon>Digenea</taxon>
        <taxon>Strigeidida</taxon>
        <taxon>Schistosomatoidea</taxon>
        <taxon>Schistosomatidae</taxon>
        <taxon>Schistosoma</taxon>
    </lineage>
</organism>
<feature type="region of interest" description="Disordered" evidence="1">
    <location>
        <begin position="51"/>
        <end position="74"/>
    </location>
</feature>
<name>A0A183KVI0_9TREM</name>
<protein>
    <submittedName>
        <fullName evidence="4">Ntox21 domain-containing protein</fullName>
    </submittedName>
</protein>
<evidence type="ECO:0000313" key="4">
    <source>
        <dbReference type="WBParaSite" id="SCUD_0001907601-mRNA-1"/>
    </source>
</evidence>
<dbReference type="AlphaFoldDB" id="A0A183KVI0"/>
<feature type="region of interest" description="Disordered" evidence="1">
    <location>
        <begin position="1"/>
        <end position="39"/>
    </location>
</feature>
<keyword evidence="3" id="KW-1185">Reference proteome</keyword>
<feature type="compositionally biased region" description="Basic and acidic residues" evidence="1">
    <location>
        <begin position="1"/>
        <end position="13"/>
    </location>
</feature>
<dbReference type="WBParaSite" id="SCUD_0001907601-mRNA-1">
    <property type="protein sequence ID" value="SCUD_0001907601-mRNA-1"/>
    <property type="gene ID" value="SCUD_0001907601"/>
</dbReference>
<dbReference type="EMBL" id="UZAK01041927">
    <property type="protein sequence ID" value="VDP67969.1"/>
    <property type="molecule type" value="Genomic_DNA"/>
</dbReference>
<proteinExistence type="predicted"/>
<reference evidence="2 3" key="2">
    <citation type="submission" date="2018-11" db="EMBL/GenBank/DDBJ databases">
        <authorList>
            <consortium name="Pathogen Informatics"/>
        </authorList>
    </citation>
    <scope>NUCLEOTIDE SEQUENCE [LARGE SCALE GENOMIC DNA]</scope>
    <source>
        <strain evidence="2">Dakar</strain>
        <strain evidence="3">Dakar, Senegal</strain>
    </source>
</reference>
<evidence type="ECO:0000256" key="1">
    <source>
        <dbReference type="SAM" id="MobiDB-lite"/>
    </source>
</evidence>
<evidence type="ECO:0000313" key="2">
    <source>
        <dbReference type="EMBL" id="VDP67969.1"/>
    </source>
</evidence>
<feature type="compositionally biased region" description="Polar residues" evidence="1">
    <location>
        <begin position="61"/>
        <end position="74"/>
    </location>
</feature>
<sequence>MKRPDNVGDRKDQSNSYGNSEIQLGSTWNQQNPLDPGWTAKARYGRDAAVLRSPRGKCSTHSKSCSDAVQRSTK</sequence>
<feature type="compositionally biased region" description="Polar residues" evidence="1">
    <location>
        <begin position="14"/>
        <end position="33"/>
    </location>
</feature>
<reference evidence="4" key="1">
    <citation type="submission" date="2016-06" db="UniProtKB">
        <authorList>
            <consortium name="WormBaseParasite"/>
        </authorList>
    </citation>
    <scope>IDENTIFICATION</scope>
</reference>
<dbReference type="Proteomes" id="UP000279833">
    <property type="component" value="Unassembled WGS sequence"/>
</dbReference>
<accession>A0A183KVI0</accession>
<gene>
    <name evidence="2" type="ORF">SCUD_LOCUS19073</name>
</gene>